<organism evidence="2 3">
    <name type="scientific">Asparagus officinalis</name>
    <name type="common">Garden asparagus</name>
    <dbReference type="NCBI Taxonomy" id="4686"/>
    <lineage>
        <taxon>Eukaryota</taxon>
        <taxon>Viridiplantae</taxon>
        <taxon>Streptophyta</taxon>
        <taxon>Embryophyta</taxon>
        <taxon>Tracheophyta</taxon>
        <taxon>Spermatophyta</taxon>
        <taxon>Magnoliopsida</taxon>
        <taxon>Liliopsida</taxon>
        <taxon>Asparagales</taxon>
        <taxon>Asparagaceae</taxon>
        <taxon>Asparagoideae</taxon>
        <taxon>Asparagus</taxon>
    </lineage>
</organism>
<dbReference type="PANTHER" id="PTHR35698">
    <property type="entry name" value="DNA-BINDING PROTEIN RHL1"/>
    <property type="match status" value="1"/>
</dbReference>
<dbReference type="GO" id="GO:0042023">
    <property type="term" value="P:DNA endoreduplication"/>
    <property type="evidence" value="ECO:0007669"/>
    <property type="project" value="InterPro"/>
</dbReference>
<dbReference type="OMA" id="ENPEEAC"/>
<accession>A0A5P1EHH9</accession>
<reference evidence="3" key="1">
    <citation type="journal article" date="2017" name="Nat. Commun.">
        <title>The asparagus genome sheds light on the origin and evolution of a young Y chromosome.</title>
        <authorList>
            <person name="Harkess A."/>
            <person name="Zhou J."/>
            <person name="Xu C."/>
            <person name="Bowers J.E."/>
            <person name="Van der Hulst R."/>
            <person name="Ayyampalayam S."/>
            <person name="Mercati F."/>
            <person name="Riccardi P."/>
            <person name="McKain M.R."/>
            <person name="Kakrana A."/>
            <person name="Tang H."/>
            <person name="Ray J."/>
            <person name="Groenendijk J."/>
            <person name="Arikit S."/>
            <person name="Mathioni S.M."/>
            <person name="Nakano M."/>
            <person name="Shan H."/>
            <person name="Telgmann-Rauber A."/>
            <person name="Kanno A."/>
            <person name="Yue Z."/>
            <person name="Chen H."/>
            <person name="Li W."/>
            <person name="Chen Y."/>
            <person name="Xu X."/>
            <person name="Zhang Y."/>
            <person name="Luo S."/>
            <person name="Chen H."/>
            <person name="Gao J."/>
            <person name="Mao Z."/>
            <person name="Pires J.C."/>
            <person name="Luo M."/>
            <person name="Kudrna D."/>
            <person name="Wing R.A."/>
            <person name="Meyers B.C."/>
            <person name="Yi K."/>
            <person name="Kong H."/>
            <person name="Lavrijsen P."/>
            <person name="Sunseri F."/>
            <person name="Falavigna A."/>
            <person name="Ye Y."/>
            <person name="Leebens-Mack J.H."/>
            <person name="Chen G."/>
        </authorList>
    </citation>
    <scope>NUCLEOTIDE SEQUENCE [LARGE SCALE GENOMIC DNA]</scope>
    <source>
        <strain evidence="3">cv. DH0086</strain>
    </source>
</reference>
<dbReference type="PANTHER" id="PTHR35698:SF2">
    <property type="entry name" value="DNA-BINDING PROTEIN RHL1"/>
    <property type="match status" value="1"/>
</dbReference>
<dbReference type="InterPro" id="IPR038859">
    <property type="entry name" value="RHL1"/>
</dbReference>
<dbReference type="EMBL" id="CM007387">
    <property type="protein sequence ID" value="ONK64151.1"/>
    <property type="molecule type" value="Genomic_DNA"/>
</dbReference>
<gene>
    <name evidence="2" type="ORF">A4U43_C07F22630</name>
</gene>
<sequence length="314" mass="34882">MKLFGTHVYPRNKYLTLQLTKSAKGVMCEDCFESLIVFSEAWWIGTKEENPEENQLEFPNDMNESKNEAPDFRGGAGATTGEAPSLKKPTKEYKVKSPSLDTESEEDTDADSYPSTGEYVKIPEATPVRHSARMAGKTLNYAEPSEHDSIASDEEKPKTEEPERAYQYDVKTDIDKLEDSVLISSRLPVDEKQREQSSSSKKLKNPKENSPHKKGSLVQATLSSLFEKAVEKKSKHSTDHSSGPKGSGAKRQRVDSIQITEQVQVKRTKKRGASSGEKSGTRTVTVKKRSQVVDDATEEISSDSPDDSDEDWAA</sequence>
<evidence type="ECO:0000313" key="3">
    <source>
        <dbReference type="Proteomes" id="UP000243459"/>
    </source>
</evidence>
<feature type="compositionally biased region" description="Polar residues" evidence="1">
    <location>
        <begin position="255"/>
        <end position="265"/>
    </location>
</feature>
<dbReference type="AlphaFoldDB" id="A0A5P1EHH9"/>
<dbReference type="GO" id="GO:0003677">
    <property type="term" value="F:DNA binding"/>
    <property type="evidence" value="ECO:0007669"/>
    <property type="project" value="InterPro"/>
</dbReference>
<proteinExistence type="predicted"/>
<feature type="compositionally biased region" description="Acidic residues" evidence="1">
    <location>
        <begin position="295"/>
        <end position="314"/>
    </location>
</feature>
<keyword evidence="3" id="KW-1185">Reference proteome</keyword>
<feature type="compositionally biased region" description="Basic and acidic residues" evidence="1">
    <location>
        <begin position="144"/>
        <end position="179"/>
    </location>
</feature>
<dbReference type="Gramene" id="ONK64151">
    <property type="protein sequence ID" value="ONK64151"/>
    <property type="gene ID" value="A4U43_C07F22630"/>
</dbReference>
<feature type="region of interest" description="Disordered" evidence="1">
    <location>
        <begin position="50"/>
        <end position="314"/>
    </location>
</feature>
<evidence type="ECO:0000313" key="2">
    <source>
        <dbReference type="EMBL" id="ONK64151.1"/>
    </source>
</evidence>
<feature type="compositionally biased region" description="Basic and acidic residues" evidence="1">
    <location>
        <begin position="228"/>
        <end position="239"/>
    </location>
</feature>
<protein>
    <submittedName>
        <fullName evidence="2">Uncharacterized protein</fullName>
    </submittedName>
</protein>
<dbReference type="Proteomes" id="UP000243459">
    <property type="component" value="Chromosome 7"/>
</dbReference>
<name>A0A5P1EHH9_ASPOF</name>
<evidence type="ECO:0000256" key="1">
    <source>
        <dbReference type="SAM" id="MobiDB-lite"/>
    </source>
</evidence>